<dbReference type="InterPro" id="IPR011009">
    <property type="entry name" value="Kinase-like_dom_sf"/>
</dbReference>
<name>A0A0A9GTE1_ARUDO</name>
<dbReference type="InterPro" id="IPR002575">
    <property type="entry name" value="Aminoglycoside_PTrfase"/>
</dbReference>
<dbReference type="EMBL" id="GBRH01170079">
    <property type="protein sequence ID" value="JAE27817.1"/>
    <property type="molecule type" value="Transcribed_RNA"/>
</dbReference>
<dbReference type="Pfam" id="PF01636">
    <property type="entry name" value="APH"/>
    <property type="match status" value="1"/>
</dbReference>
<sequence>MLSLILHSRFKILSFFLVQVERWEMRYLSSTGEGKPAYPKMLDLAHLLKEHVPEEDSSAGPGTGLAHGDYRVDNLVFHRTEDRVIGILDWELSTLGNQMCDVAYSCLAYIIDATPDESTSYGGFEQTGIPRGIPQLEEYLAVYCCFSVNIKYSHFVTTDQLNE</sequence>
<accession>A0A0A9GTE1</accession>
<reference evidence="2" key="1">
    <citation type="submission" date="2014-09" db="EMBL/GenBank/DDBJ databases">
        <authorList>
            <person name="Magalhaes I.L.F."/>
            <person name="Oliveira U."/>
            <person name="Santos F.R."/>
            <person name="Vidigal T.H.D.A."/>
            <person name="Brescovit A.D."/>
            <person name="Santos A.J."/>
        </authorList>
    </citation>
    <scope>NUCLEOTIDE SEQUENCE</scope>
    <source>
        <tissue evidence="2">Shoot tissue taken approximately 20 cm above the soil surface</tissue>
    </source>
</reference>
<dbReference type="InterPro" id="IPR052898">
    <property type="entry name" value="ACAD10-like"/>
</dbReference>
<dbReference type="PANTHER" id="PTHR47829:SF1">
    <property type="entry name" value="HAD FAMILY PHOSPHATASE"/>
    <property type="match status" value="1"/>
</dbReference>
<evidence type="ECO:0000259" key="1">
    <source>
        <dbReference type="Pfam" id="PF01636"/>
    </source>
</evidence>
<evidence type="ECO:0000313" key="2">
    <source>
        <dbReference type="EMBL" id="JAE27817.1"/>
    </source>
</evidence>
<dbReference type="SUPFAM" id="SSF56112">
    <property type="entry name" value="Protein kinase-like (PK-like)"/>
    <property type="match status" value="1"/>
</dbReference>
<feature type="domain" description="Aminoglycoside phosphotransferase" evidence="1">
    <location>
        <begin position="16"/>
        <end position="119"/>
    </location>
</feature>
<organism evidence="2">
    <name type="scientific">Arundo donax</name>
    <name type="common">Giant reed</name>
    <name type="synonym">Donax arundinaceus</name>
    <dbReference type="NCBI Taxonomy" id="35708"/>
    <lineage>
        <taxon>Eukaryota</taxon>
        <taxon>Viridiplantae</taxon>
        <taxon>Streptophyta</taxon>
        <taxon>Embryophyta</taxon>
        <taxon>Tracheophyta</taxon>
        <taxon>Spermatophyta</taxon>
        <taxon>Magnoliopsida</taxon>
        <taxon>Liliopsida</taxon>
        <taxon>Poales</taxon>
        <taxon>Poaceae</taxon>
        <taxon>PACMAD clade</taxon>
        <taxon>Arundinoideae</taxon>
        <taxon>Arundineae</taxon>
        <taxon>Arundo</taxon>
    </lineage>
</organism>
<dbReference type="Gene3D" id="3.90.1200.10">
    <property type="match status" value="1"/>
</dbReference>
<reference evidence="2" key="2">
    <citation type="journal article" date="2015" name="Data Brief">
        <title>Shoot transcriptome of the giant reed, Arundo donax.</title>
        <authorList>
            <person name="Barrero R.A."/>
            <person name="Guerrero F.D."/>
            <person name="Moolhuijzen P."/>
            <person name="Goolsby J.A."/>
            <person name="Tidwell J."/>
            <person name="Bellgard S.E."/>
            <person name="Bellgard M.I."/>
        </authorList>
    </citation>
    <scope>NUCLEOTIDE SEQUENCE</scope>
    <source>
        <tissue evidence="2">Shoot tissue taken approximately 20 cm above the soil surface</tissue>
    </source>
</reference>
<proteinExistence type="predicted"/>
<dbReference type="AlphaFoldDB" id="A0A0A9GTE1"/>
<dbReference type="PANTHER" id="PTHR47829">
    <property type="entry name" value="HYDROLASE, PUTATIVE (AFU_ORTHOLOGUE AFUA_1G12880)-RELATED"/>
    <property type="match status" value="1"/>
</dbReference>
<protein>
    <recommendedName>
        <fullName evidence="1">Aminoglycoside phosphotransferase domain-containing protein</fullName>
    </recommendedName>
</protein>